<keyword evidence="7" id="KW-1185">Reference proteome</keyword>
<feature type="transmembrane region" description="Helical" evidence="4">
    <location>
        <begin position="25"/>
        <end position="45"/>
    </location>
</feature>
<evidence type="ECO:0000313" key="7">
    <source>
        <dbReference type="Proteomes" id="UP000297693"/>
    </source>
</evidence>
<reference evidence="6" key="1">
    <citation type="journal article" date="2019" name="PLoS Negl. Trop. Dis.">
        <title>Revisiting the worldwide diversity of Leptospira species in the environment.</title>
        <authorList>
            <person name="Vincent A.T."/>
            <person name="Schiettekatte O."/>
            <person name="Bourhy P."/>
            <person name="Veyrier F.J."/>
            <person name="Picardeau M."/>
        </authorList>
    </citation>
    <scope>NUCLEOTIDE SEQUENCE [LARGE SCALE GENOMIC DNA]</scope>
    <source>
        <strain evidence="6">201702476</strain>
    </source>
</reference>
<dbReference type="OrthoDB" id="9816519at2"/>
<dbReference type="Gene3D" id="1.10.287.950">
    <property type="entry name" value="Methyl-accepting chemotaxis protein"/>
    <property type="match status" value="1"/>
</dbReference>
<evidence type="ECO:0000256" key="2">
    <source>
        <dbReference type="ARBA" id="ARBA00029447"/>
    </source>
</evidence>
<dbReference type="PANTHER" id="PTHR43531">
    <property type="entry name" value="PROTEIN ICFG"/>
    <property type="match status" value="1"/>
</dbReference>
<keyword evidence="1" id="KW-0145">Chemotaxis</keyword>
<dbReference type="GO" id="GO:0006935">
    <property type="term" value="P:chemotaxis"/>
    <property type="evidence" value="ECO:0007669"/>
    <property type="project" value="UniProtKB-KW"/>
</dbReference>
<evidence type="ECO:0000256" key="1">
    <source>
        <dbReference type="ARBA" id="ARBA00022500"/>
    </source>
</evidence>
<keyword evidence="4" id="KW-0812">Transmembrane</keyword>
<dbReference type="Pfam" id="PF00015">
    <property type="entry name" value="MCPsignal"/>
    <property type="match status" value="1"/>
</dbReference>
<comment type="caution">
    <text evidence="6">The sequence shown here is derived from an EMBL/GenBank/DDBJ whole genome shotgun (WGS) entry which is preliminary data.</text>
</comment>
<dbReference type="InterPro" id="IPR051310">
    <property type="entry name" value="MCP_chemotaxis"/>
</dbReference>
<sequence length="511" mass="57165">MSNEVTIEKKVKEEIRIRSRSADKVFLILFLLHVPIAIAFSYPYAMLLPTAFLSVFAIFFGGISFILFRGERKLRIINSCLVMLWSAIFIQAQLGRIEMHFHVFSAIALLLIYEDWIIFISAGAFIAVHHALFNLFQMLELTLFGVPIQIFNYGCGWDIVALHAFFVIVECGTLAYFAFIFRQRLVSQIQSITIAEQSNISLRELAREAKARSDDFQKVNFNLILTANSWKEKSNTETNSLVAIETSISQNYDRAGQVLHAGNDQQSSTKELKVISEEFLQKINLFNEATNQATLGMNLAIGEADKSEKGISKIVISFDSLNRYSSEMDKILKVIREIAERVNLLALNASIEAARAGDAGQGFSVVAQEVSKLADSTKIALRDIGTIVKTMASEIQKGQTESLEIVKLNKTFISKVKDAGGMLTSIENTLIDAGKDQQMMKHQIEKVTDQSNEVVSQARGQEELVIQIKSDLNQLKDSVEDSKRLANEIVTLIDETEKGFHAMNILISEIS</sequence>
<proteinExistence type="inferred from homology"/>
<dbReference type="GO" id="GO:0005886">
    <property type="term" value="C:plasma membrane"/>
    <property type="evidence" value="ECO:0007669"/>
    <property type="project" value="TreeGrafter"/>
</dbReference>
<feature type="transmembrane region" description="Helical" evidence="4">
    <location>
        <begin position="160"/>
        <end position="181"/>
    </location>
</feature>
<accession>A0A4R9K6A6</accession>
<dbReference type="InterPro" id="IPR004089">
    <property type="entry name" value="MCPsignal_dom"/>
</dbReference>
<dbReference type="AlphaFoldDB" id="A0A4R9K6A6"/>
<evidence type="ECO:0000256" key="3">
    <source>
        <dbReference type="PROSITE-ProRule" id="PRU00284"/>
    </source>
</evidence>
<dbReference type="SMART" id="SM00283">
    <property type="entry name" value="MA"/>
    <property type="match status" value="1"/>
</dbReference>
<dbReference type="SUPFAM" id="SSF58104">
    <property type="entry name" value="Methyl-accepting chemotaxis protein (MCP) signaling domain"/>
    <property type="match status" value="1"/>
</dbReference>
<evidence type="ECO:0000313" key="6">
    <source>
        <dbReference type="EMBL" id="TGL60097.1"/>
    </source>
</evidence>
<dbReference type="PROSITE" id="PS50111">
    <property type="entry name" value="CHEMOTAXIS_TRANSDUC_2"/>
    <property type="match status" value="1"/>
</dbReference>
<name>A0A4R9K6A6_9LEPT</name>
<dbReference type="PANTHER" id="PTHR43531:SF11">
    <property type="entry name" value="METHYL-ACCEPTING CHEMOTAXIS PROTEIN 3"/>
    <property type="match status" value="1"/>
</dbReference>
<evidence type="ECO:0000256" key="4">
    <source>
        <dbReference type="SAM" id="Phobius"/>
    </source>
</evidence>
<gene>
    <name evidence="6" type="ORF">EHQ58_06245</name>
</gene>
<feature type="transmembrane region" description="Helical" evidence="4">
    <location>
        <begin position="106"/>
        <end position="128"/>
    </location>
</feature>
<organism evidence="6 7">
    <name type="scientific">Leptospira ognonensis</name>
    <dbReference type="NCBI Taxonomy" id="2484945"/>
    <lineage>
        <taxon>Bacteria</taxon>
        <taxon>Pseudomonadati</taxon>
        <taxon>Spirochaetota</taxon>
        <taxon>Spirochaetia</taxon>
        <taxon>Leptospirales</taxon>
        <taxon>Leptospiraceae</taxon>
        <taxon>Leptospira</taxon>
    </lineage>
</organism>
<dbReference type="EMBL" id="RQGD01000022">
    <property type="protein sequence ID" value="TGL60097.1"/>
    <property type="molecule type" value="Genomic_DNA"/>
</dbReference>
<comment type="similarity">
    <text evidence="2">Belongs to the methyl-accepting chemotaxis (MCP) protein family.</text>
</comment>
<keyword evidence="4" id="KW-0472">Membrane</keyword>
<keyword evidence="4" id="KW-1133">Transmembrane helix</keyword>
<evidence type="ECO:0000259" key="5">
    <source>
        <dbReference type="PROSITE" id="PS50111"/>
    </source>
</evidence>
<dbReference type="Proteomes" id="UP000297693">
    <property type="component" value="Unassembled WGS sequence"/>
</dbReference>
<protein>
    <recommendedName>
        <fullName evidence="5">Methyl-accepting transducer domain-containing protein</fullName>
    </recommendedName>
</protein>
<keyword evidence="3" id="KW-0807">Transducer</keyword>
<feature type="transmembrane region" description="Helical" evidence="4">
    <location>
        <begin position="76"/>
        <end position="94"/>
    </location>
</feature>
<dbReference type="GO" id="GO:0007165">
    <property type="term" value="P:signal transduction"/>
    <property type="evidence" value="ECO:0007669"/>
    <property type="project" value="UniProtKB-KW"/>
</dbReference>
<feature type="transmembrane region" description="Helical" evidence="4">
    <location>
        <begin position="51"/>
        <end position="69"/>
    </location>
</feature>
<feature type="domain" description="Methyl-accepting transducer" evidence="5">
    <location>
        <begin position="240"/>
        <end position="466"/>
    </location>
</feature>
<dbReference type="GO" id="GO:0004888">
    <property type="term" value="F:transmembrane signaling receptor activity"/>
    <property type="evidence" value="ECO:0007669"/>
    <property type="project" value="TreeGrafter"/>
</dbReference>
<dbReference type="RefSeq" id="WP_135623024.1">
    <property type="nucleotide sequence ID" value="NZ_RQGD01000022.1"/>
</dbReference>